<feature type="chain" id="PRO_5045785631" description="Fibronectin type-III domain-containing protein" evidence="1">
    <location>
        <begin position="18"/>
        <end position="367"/>
    </location>
</feature>
<reference evidence="3" key="1">
    <citation type="journal article" date="2019" name="Int. J. Syst. Evol. Microbiol.">
        <title>The Global Catalogue of Microorganisms (GCM) 10K type strain sequencing project: providing services to taxonomists for standard genome sequencing and annotation.</title>
        <authorList>
            <consortium name="The Broad Institute Genomics Platform"/>
            <consortium name="The Broad Institute Genome Sequencing Center for Infectious Disease"/>
            <person name="Wu L."/>
            <person name="Ma J."/>
        </authorList>
    </citation>
    <scope>NUCLEOTIDE SEQUENCE [LARGE SCALE GENOMIC DNA]</scope>
    <source>
        <strain evidence="3">JCM 17217</strain>
    </source>
</reference>
<evidence type="ECO:0000256" key="1">
    <source>
        <dbReference type="SAM" id="SignalP"/>
    </source>
</evidence>
<keyword evidence="3" id="KW-1185">Reference proteome</keyword>
<dbReference type="EMBL" id="BAABDI010000016">
    <property type="protein sequence ID" value="GAA3978469.1"/>
    <property type="molecule type" value="Genomic_DNA"/>
</dbReference>
<name>A0ABP7QBP4_9BACT</name>
<sequence>MLFLLALAVGIISSASAQVANDNIENRRVLRAEETVSSSTTGCTVQRTCVDERLTGKCIEYHNDQWFEFTPATSGRYFINIGGQKCRDVRGVQLVVLTGQPCQPATYRVLSCTSLGTQDDVFVTLDSLRAGQPYLLDVDGYLKDFCQFSLQVSRTAAGMPVSYFPPSPSRLLPTASRVVELQWTLPDSLASAPACRVMRREIHQYRSTEVRRVPVRRDTYGRAETSYTVADTLPGPGIYDYQIVTTRAENGPAPTRLRQWWYAYGTAATVPLPGTVVARDVVALPLRKYPAKARLSVVVTDPASGRVLLARQLINQPANRRQGELSVRKWQAAGLEKIAVEIICHPPRGDFFTDRLLLSLPAPAARP</sequence>
<proteinExistence type="predicted"/>
<dbReference type="RefSeq" id="WP_345124777.1">
    <property type="nucleotide sequence ID" value="NZ_BAABDI010000016.1"/>
</dbReference>
<comment type="caution">
    <text evidence="2">The sequence shown here is derived from an EMBL/GenBank/DDBJ whole genome shotgun (WGS) entry which is preliminary data.</text>
</comment>
<organism evidence="2 3">
    <name type="scientific">Hymenobacter antarcticus</name>
    <dbReference type="NCBI Taxonomy" id="486270"/>
    <lineage>
        <taxon>Bacteria</taxon>
        <taxon>Pseudomonadati</taxon>
        <taxon>Bacteroidota</taxon>
        <taxon>Cytophagia</taxon>
        <taxon>Cytophagales</taxon>
        <taxon>Hymenobacteraceae</taxon>
        <taxon>Hymenobacter</taxon>
    </lineage>
</organism>
<evidence type="ECO:0000313" key="2">
    <source>
        <dbReference type="EMBL" id="GAA3978469.1"/>
    </source>
</evidence>
<evidence type="ECO:0000313" key="3">
    <source>
        <dbReference type="Proteomes" id="UP001501556"/>
    </source>
</evidence>
<feature type="signal peptide" evidence="1">
    <location>
        <begin position="1"/>
        <end position="17"/>
    </location>
</feature>
<protein>
    <recommendedName>
        <fullName evidence="4">Fibronectin type-III domain-containing protein</fullName>
    </recommendedName>
</protein>
<keyword evidence="1" id="KW-0732">Signal</keyword>
<evidence type="ECO:0008006" key="4">
    <source>
        <dbReference type="Google" id="ProtNLM"/>
    </source>
</evidence>
<gene>
    <name evidence="2" type="ORF">GCM10022407_24570</name>
</gene>
<accession>A0ABP7QBP4</accession>
<dbReference type="Proteomes" id="UP001501556">
    <property type="component" value="Unassembled WGS sequence"/>
</dbReference>